<keyword evidence="2" id="KW-1185">Reference proteome</keyword>
<comment type="caution">
    <text evidence="1">The sequence shown here is derived from an EMBL/GenBank/DDBJ whole genome shotgun (WGS) entry which is preliminary data.</text>
</comment>
<evidence type="ECO:0000313" key="2">
    <source>
        <dbReference type="Proteomes" id="UP000031668"/>
    </source>
</evidence>
<dbReference type="AlphaFoldDB" id="A0A0C2NC17"/>
<dbReference type="EMBL" id="JWZT01001735">
    <property type="protein sequence ID" value="KII71517.1"/>
    <property type="molecule type" value="Genomic_DNA"/>
</dbReference>
<protein>
    <submittedName>
        <fullName evidence="1">Uncharacterized protein</fullName>
    </submittedName>
</protein>
<proteinExistence type="predicted"/>
<organism evidence="1 2">
    <name type="scientific">Thelohanellus kitauei</name>
    <name type="common">Myxosporean</name>
    <dbReference type="NCBI Taxonomy" id="669202"/>
    <lineage>
        <taxon>Eukaryota</taxon>
        <taxon>Metazoa</taxon>
        <taxon>Cnidaria</taxon>
        <taxon>Myxozoa</taxon>
        <taxon>Myxosporea</taxon>
        <taxon>Bivalvulida</taxon>
        <taxon>Platysporina</taxon>
        <taxon>Myxobolidae</taxon>
        <taxon>Thelohanellus</taxon>
    </lineage>
</organism>
<accession>A0A0C2NC17</accession>
<dbReference type="Proteomes" id="UP000031668">
    <property type="component" value="Unassembled WGS sequence"/>
</dbReference>
<name>A0A0C2NC17_THEKT</name>
<gene>
    <name evidence="1" type="ORF">RF11_04056</name>
</gene>
<evidence type="ECO:0000313" key="1">
    <source>
        <dbReference type="EMBL" id="KII71517.1"/>
    </source>
</evidence>
<sequence>MAFEKQSYVISCNEEAYKFALSPQAFDEPQKSGLDSDFDESCKFFAGKYNIQAAEPDASGLLLRRIHAGGEYLHLFTTDIFKLSMAAGCSLKSPWLSIVFLNPMSDIDLSSRIFDTN</sequence>
<reference evidence="1 2" key="1">
    <citation type="journal article" date="2014" name="Genome Biol. Evol.">
        <title>The genome of the myxosporean Thelohanellus kitauei shows adaptations to nutrient acquisition within its fish host.</title>
        <authorList>
            <person name="Yang Y."/>
            <person name="Xiong J."/>
            <person name="Zhou Z."/>
            <person name="Huo F."/>
            <person name="Miao W."/>
            <person name="Ran C."/>
            <person name="Liu Y."/>
            <person name="Zhang J."/>
            <person name="Feng J."/>
            <person name="Wang M."/>
            <person name="Wang M."/>
            <person name="Wang L."/>
            <person name="Yao B."/>
        </authorList>
    </citation>
    <scope>NUCLEOTIDE SEQUENCE [LARGE SCALE GENOMIC DNA]</scope>
    <source>
        <strain evidence="1">Wuqing</strain>
    </source>
</reference>